<dbReference type="Proteomes" id="UP000187209">
    <property type="component" value="Unassembled WGS sequence"/>
</dbReference>
<reference evidence="2 3" key="1">
    <citation type="submission" date="2016-11" db="EMBL/GenBank/DDBJ databases">
        <title>The macronuclear genome of Stentor coeruleus: a giant cell with tiny introns.</title>
        <authorList>
            <person name="Slabodnick M."/>
            <person name="Ruby J.G."/>
            <person name="Reiff S.B."/>
            <person name="Swart E.C."/>
            <person name="Gosai S."/>
            <person name="Prabakaran S."/>
            <person name="Witkowska E."/>
            <person name="Larue G.E."/>
            <person name="Fisher S."/>
            <person name="Freeman R.M."/>
            <person name="Gunawardena J."/>
            <person name="Chu W."/>
            <person name="Stover N.A."/>
            <person name="Gregory B.D."/>
            <person name="Nowacki M."/>
            <person name="Derisi J."/>
            <person name="Roy S.W."/>
            <person name="Marshall W.F."/>
            <person name="Sood P."/>
        </authorList>
    </citation>
    <scope>NUCLEOTIDE SEQUENCE [LARGE SCALE GENOMIC DNA]</scope>
    <source>
        <strain evidence="2">WM001</strain>
    </source>
</reference>
<feature type="region of interest" description="Disordered" evidence="1">
    <location>
        <begin position="1"/>
        <end position="23"/>
    </location>
</feature>
<keyword evidence="3" id="KW-1185">Reference proteome</keyword>
<dbReference type="EMBL" id="MPUH01001060">
    <property type="protein sequence ID" value="OMJ70723.1"/>
    <property type="molecule type" value="Genomic_DNA"/>
</dbReference>
<dbReference type="AlphaFoldDB" id="A0A1R2B1Q2"/>
<sequence>MSFSSCGFPSESHPNNKKFEIGNLFQQPSKNTQIDFQQDFNSYFNGTSSELPKSMSIEPEVYKPQSKPLIFDKPSTDIKFDRKELDMQKLSAETKFERKEPEMHKTSTDIKFERKEPDLHKKNFRQSNLENPVEKNVKPAAENNAFKVPFKSLTKDENLVAKKFTLKRETISKPESESKKLISMQIPASPLPNIKSKPFTSAVRPQSNSKPLLKLQTPSIPSFISAEEFSVFISSAEEDKKLLLELEKTFDQLETLKNEETYESISDMLSLKNEIPLLTLRAVKIRYSQVVLMNKLLICDIPELKSLNQALANFDKEHNIC</sequence>
<name>A0A1R2B1Q2_9CILI</name>
<evidence type="ECO:0000313" key="2">
    <source>
        <dbReference type="EMBL" id="OMJ70723.1"/>
    </source>
</evidence>
<protein>
    <submittedName>
        <fullName evidence="2">Uncharacterized protein</fullName>
    </submittedName>
</protein>
<evidence type="ECO:0000313" key="3">
    <source>
        <dbReference type="Proteomes" id="UP000187209"/>
    </source>
</evidence>
<evidence type="ECO:0000256" key="1">
    <source>
        <dbReference type="SAM" id="MobiDB-lite"/>
    </source>
</evidence>
<gene>
    <name evidence="2" type="ORF">SteCoe_31253</name>
</gene>
<proteinExistence type="predicted"/>
<accession>A0A1R2B1Q2</accession>
<comment type="caution">
    <text evidence="2">The sequence shown here is derived from an EMBL/GenBank/DDBJ whole genome shotgun (WGS) entry which is preliminary data.</text>
</comment>
<organism evidence="2 3">
    <name type="scientific">Stentor coeruleus</name>
    <dbReference type="NCBI Taxonomy" id="5963"/>
    <lineage>
        <taxon>Eukaryota</taxon>
        <taxon>Sar</taxon>
        <taxon>Alveolata</taxon>
        <taxon>Ciliophora</taxon>
        <taxon>Postciliodesmatophora</taxon>
        <taxon>Heterotrichea</taxon>
        <taxon>Heterotrichida</taxon>
        <taxon>Stentoridae</taxon>
        <taxon>Stentor</taxon>
    </lineage>
</organism>